<feature type="compositionally biased region" description="Low complexity" evidence="1">
    <location>
        <begin position="37"/>
        <end position="60"/>
    </location>
</feature>
<protein>
    <submittedName>
        <fullName evidence="2">Uncharacterized protein</fullName>
    </submittedName>
</protein>
<dbReference type="AlphaFoldDB" id="A0A9W8E1R9"/>
<proteinExistence type="predicted"/>
<reference evidence="2" key="1">
    <citation type="submission" date="2022-07" db="EMBL/GenBank/DDBJ databases">
        <title>Phylogenomic reconstructions and comparative analyses of Kickxellomycotina fungi.</title>
        <authorList>
            <person name="Reynolds N.K."/>
            <person name="Stajich J.E."/>
            <person name="Barry K."/>
            <person name="Grigoriev I.V."/>
            <person name="Crous P."/>
            <person name="Smith M.E."/>
        </authorList>
    </citation>
    <scope>NUCLEOTIDE SEQUENCE</scope>
    <source>
        <strain evidence="2">RSA 861</strain>
    </source>
</reference>
<gene>
    <name evidence="2" type="ORF">IWQ60_001628</name>
</gene>
<name>A0A9W8E1R9_9FUNG</name>
<accession>A0A9W8E1R9</accession>
<comment type="caution">
    <text evidence="2">The sequence shown here is derived from an EMBL/GenBank/DDBJ whole genome shotgun (WGS) entry which is preliminary data.</text>
</comment>
<dbReference type="Proteomes" id="UP001150569">
    <property type="component" value="Unassembled WGS sequence"/>
</dbReference>
<evidence type="ECO:0000313" key="3">
    <source>
        <dbReference type="Proteomes" id="UP001150569"/>
    </source>
</evidence>
<evidence type="ECO:0000256" key="1">
    <source>
        <dbReference type="SAM" id="MobiDB-lite"/>
    </source>
</evidence>
<keyword evidence="3" id="KW-1185">Reference proteome</keyword>
<evidence type="ECO:0000313" key="2">
    <source>
        <dbReference type="EMBL" id="KAJ1928939.1"/>
    </source>
</evidence>
<organism evidence="2 3">
    <name type="scientific">Tieghemiomyces parasiticus</name>
    <dbReference type="NCBI Taxonomy" id="78921"/>
    <lineage>
        <taxon>Eukaryota</taxon>
        <taxon>Fungi</taxon>
        <taxon>Fungi incertae sedis</taxon>
        <taxon>Zoopagomycota</taxon>
        <taxon>Kickxellomycotina</taxon>
        <taxon>Dimargaritomycetes</taxon>
        <taxon>Dimargaritales</taxon>
        <taxon>Dimargaritaceae</taxon>
        <taxon>Tieghemiomyces</taxon>
    </lineage>
</organism>
<feature type="region of interest" description="Disordered" evidence="1">
    <location>
        <begin position="37"/>
        <end position="66"/>
    </location>
</feature>
<dbReference type="EMBL" id="JANBPT010000054">
    <property type="protein sequence ID" value="KAJ1928939.1"/>
    <property type="molecule type" value="Genomic_DNA"/>
</dbReference>
<sequence length="87" mass="8957">MYAQSLALGVDTLIVCQAAPIQSPGARVHLNMPLSAFSTKSSSDSSSMANSAGNSAGSDFQSDAGRSDSFSNVIRVISARSRSTDDV</sequence>